<evidence type="ECO:0000256" key="14">
    <source>
        <dbReference type="SAM" id="SignalP"/>
    </source>
</evidence>
<reference evidence="16 17" key="1">
    <citation type="journal article" date="2019" name="Genome Biol. Evol.">
        <title>Whole-Genome Sequencing of the Giant Devil Catfish, Bagarius yarrelli.</title>
        <authorList>
            <person name="Jiang W."/>
            <person name="Lv Y."/>
            <person name="Cheng L."/>
            <person name="Yang K."/>
            <person name="Chao B."/>
            <person name="Wang X."/>
            <person name="Li Y."/>
            <person name="Pan X."/>
            <person name="You X."/>
            <person name="Zhang Y."/>
            <person name="Yang J."/>
            <person name="Li J."/>
            <person name="Zhang X."/>
            <person name="Liu S."/>
            <person name="Sun C."/>
            <person name="Yang J."/>
            <person name="Shi Q."/>
        </authorList>
    </citation>
    <scope>NUCLEOTIDE SEQUENCE [LARGE SCALE GENOMIC DNA]</scope>
    <source>
        <strain evidence="16">JWS20170419001</strain>
        <tissue evidence="16">Muscle</tissue>
    </source>
</reference>
<dbReference type="InterPro" id="IPR042974">
    <property type="entry name" value="JAM-C"/>
</dbReference>
<dbReference type="Gene3D" id="2.60.40.10">
    <property type="entry name" value="Immunoglobulins"/>
    <property type="match status" value="1"/>
</dbReference>
<keyword evidence="7 14" id="KW-0732">Signal</keyword>
<keyword evidence="17" id="KW-1185">Reference proteome</keyword>
<dbReference type="GO" id="GO:0005923">
    <property type="term" value="C:bicellular tight junction"/>
    <property type="evidence" value="ECO:0007669"/>
    <property type="project" value="UniProtKB-SubCell"/>
</dbReference>
<keyword evidence="11" id="KW-1015">Disulfide bond</keyword>
<dbReference type="GO" id="GO:0042803">
    <property type="term" value="F:protein homodimerization activity"/>
    <property type="evidence" value="ECO:0007669"/>
    <property type="project" value="InterPro"/>
</dbReference>
<dbReference type="GO" id="GO:0098632">
    <property type="term" value="F:cell-cell adhesion mediator activity"/>
    <property type="evidence" value="ECO:0007669"/>
    <property type="project" value="TreeGrafter"/>
</dbReference>
<dbReference type="InterPro" id="IPR003598">
    <property type="entry name" value="Ig_sub2"/>
</dbReference>
<keyword evidence="4" id="KW-0796">Tight junction</keyword>
<evidence type="ECO:0000256" key="5">
    <source>
        <dbReference type="ARBA" id="ARBA00022475"/>
    </source>
</evidence>
<evidence type="ECO:0000256" key="7">
    <source>
        <dbReference type="ARBA" id="ARBA00022729"/>
    </source>
</evidence>
<dbReference type="InterPro" id="IPR013783">
    <property type="entry name" value="Ig-like_fold"/>
</dbReference>
<keyword evidence="12" id="KW-0393">Immunoglobulin domain</keyword>
<feature type="chain" id="PRO_5021762259" evidence="14">
    <location>
        <begin position="23"/>
        <end position="274"/>
    </location>
</feature>
<feature type="transmembrane region" description="Helical" evidence="13">
    <location>
        <begin position="198"/>
        <end position="219"/>
    </location>
</feature>
<dbReference type="GO" id="GO:0098636">
    <property type="term" value="C:protein complex involved in cell adhesion"/>
    <property type="evidence" value="ECO:0007669"/>
    <property type="project" value="TreeGrafter"/>
</dbReference>
<dbReference type="PROSITE" id="PS50835">
    <property type="entry name" value="IG_LIKE"/>
    <property type="match status" value="2"/>
</dbReference>
<evidence type="ECO:0000256" key="3">
    <source>
        <dbReference type="ARBA" id="ARBA00008637"/>
    </source>
</evidence>
<evidence type="ECO:0000256" key="13">
    <source>
        <dbReference type="SAM" id="Phobius"/>
    </source>
</evidence>
<dbReference type="GO" id="GO:0046982">
    <property type="term" value="F:protein heterodimerization activity"/>
    <property type="evidence" value="ECO:0007669"/>
    <property type="project" value="InterPro"/>
</dbReference>
<evidence type="ECO:0000313" key="16">
    <source>
        <dbReference type="EMBL" id="TSX58298.1"/>
    </source>
</evidence>
<protein>
    <submittedName>
        <fullName evidence="16">Junctional adhesion molecule C</fullName>
    </submittedName>
</protein>
<dbReference type="FunFam" id="2.60.40.10:FF:000342">
    <property type="entry name" value="Junctional adhesion molecule A"/>
    <property type="match status" value="1"/>
</dbReference>
<dbReference type="SMART" id="SM00408">
    <property type="entry name" value="IGc2"/>
    <property type="match status" value="1"/>
</dbReference>
<evidence type="ECO:0000256" key="11">
    <source>
        <dbReference type="ARBA" id="ARBA00023157"/>
    </source>
</evidence>
<evidence type="ECO:0000256" key="8">
    <source>
        <dbReference type="ARBA" id="ARBA00022949"/>
    </source>
</evidence>
<name>A0A556V726_BAGYA</name>
<dbReference type="InterPro" id="IPR003599">
    <property type="entry name" value="Ig_sub"/>
</dbReference>
<evidence type="ECO:0000256" key="4">
    <source>
        <dbReference type="ARBA" id="ARBA00022427"/>
    </source>
</evidence>
<dbReference type="GO" id="GO:0016477">
    <property type="term" value="P:cell migration"/>
    <property type="evidence" value="ECO:0007669"/>
    <property type="project" value="TreeGrafter"/>
</dbReference>
<evidence type="ECO:0000256" key="12">
    <source>
        <dbReference type="ARBA" id="ARBA00023319"/>
    </source>
</evidence>
<comment type="similarity">
    <text evidence="3">Belongs to the immunoglobulin superfamily.</text>
</comment>
<dbReference type="GO" id="GO:0005178">
    <property type="term" value="F:integrin binding"/>
    <property type="evidence" value="ECO:0007669"/>
    <property type="project" value="TreeGrafter"/>
</dbReference>
<evidence type="ECO:0000259" key="15">
    <source>
        <dbReference type="PROSITE" id="PS50835"/>
    </source>
</evidence>
<evidence type="ECO:0000256" key="2">
    <source>
        <dbReference type="ARBA" id="ARBA00004435"/>
    </source>
</evidence>
<dbReference type="GO" id="GO:0044291">
    <property type="term" value="C:cell-cell contact zone"/>
    <property type="evidence" value="ECO:0007669"/>
    <property type="project" value="TreeGrafter"/>
</dbReference>
<evidence type="ECO:0000256" key="1">
    <source>
        <dbReference type="ARBA" id="ARBA00004251"/>
    </source>
</evidence>
<dbReference type="OrthoDB" id="9942446at2759"/>
<evidence type="ECO:0000256" key="10">
    <source>
        <dbReference type="ARBA" id="ARBA00023136"/>
    </source>
</evidence>
<evidence type="ECO:0000256" key="9">
    <source>
        <dbReference type="ARBA" id="ARBA00022989"/>
    </source>
</evidence>
<evidence type="ECO:0000313" key="17">
    <source>
        <dbReference type="Proteomes" id="UP000319801"/>
    </source>
</evidence>
<dbReference type="PANTHER" id="PTHR44598">
    <property type="entry name" value="JUNCTIONAL ADHESION MOLECULE C"/>
    <property type="match status" value="1"/>
</dbReference>
<dbReference type="GO" id="GO:0005886">
    <property type="term" value="C:plasma membrane"/>
    <property type="evidence" value="ECO:0007669"/>
    <property type="project" value="UniProtKB-SubCell"/>
</dbReference>
<dbReference type="Proteomes" id="UP000319801">
    <property type="component" value="Unassembled WGS sequence"/>
</dbReference>
<keyword evidence="5" id="KW-1003">Cell membrane</keyword>
<feature type="domain" description="Ig-like" evidence="15">
    <location>
        <begin position="1"/>
        <end position="85"/>
    </location>
</feature>
<gene>
    <name evidence="16" type="ORF">Baya_13849</name>
</gene>
<feature type="domain" description="Ig-like" evidence="15">
    <location>
        <begin position="92"/>
        <end position="188"/>
    </location>
</feature>
<sequence>MATGRQTFVTVLFYSLCCLTSAVILKTSDKDVWVNEFECDLKNRALLREPANLLILNASRSDSALYRCEVVAIDDQKTFDEIAISLTVRVKPVVPQCSVPDLVTAGSSTELNCKESQGYPQSQYQWFRNNEELPEDPKTSIHFYNSSYVINAKTGSLKFRLVRKEDAGEYHCQAKNDAGYAKCEEQLMQVYDFNVGMLLLKIAAGVIAFVLLTVVLCIAHKRGYCSCGEHTETDYKVPQYDIGMDYATADEDILKETNVANEAEETQLNGVPQT</sequence>
<dbReference type="SUPFAM" id="SSF48726">
    <property type="entry name" value="Immunoglobulin"/>
    <property type="match status" value="2"/>
</dbReference>
<feature type="signal peptide" evidence="14">
    <location>
        <begin position="1"/>
        <end position="22"/>
    </location>
</feature>
<comment type="caution">
    <text evidence="16">The sequence shown here is derived from an EMBL/GenBank/DDBJ whole genome shotgun (WGS) entry which is preliminary data.</text>
</comment>
<accession>A0A556V726</accession>
<comment type="subcellular location">
    <subcellularLocation>
        <location evidence="2">Cell junction</location>
        <location evidence="2">Tight junction</location>
    </subcellularLocation>
    <subcellularLocation>
        <location evidence="1">Cell membrane</location>
        <topology evidence="1">Single-pass type I membrane protein</topology>
    </subcellularLocation>
</comment>
<organism evidence="16 17">
    <name type="scientific">Bagarius yarrelli</name>
    <name type="common">Goonch</name>
    <name type="synonym">Bagrus yarrelli</name>
    <dbReference type="NCBI Taxonomy" id="175774"/>
    <lineage>
        <taxon>Eukaryota</taxon>
        <taxon>Metazoa</taxon>
        <taxon>Chordata</taxon>
        <taxon>Craniata</taxon>
        <taxon>Vertebrata</taxon>
        <taxon>Euteleostomi</taxon>
        <taxon>Actinopterygii</taxon>
        <taxon>Neopterygii</taxon>
        <taxon>Teleostei</taxon>
        <taxon>Ostariophysi</taxon>
        <taxon>Siluriformes</taxon>
        <taxon>Sisoridae</taxon>
        <taxon>Sisorinae</taxon>
        <taxon>Bagarius</taxon>
    </lineage>
</organism>
<dbReference type="SMART" id="SM00409">
    <property type="entry name" value="IG"/>
    <property type="match status" value="2"/>
</dbReference>
<keyword evidence="6 13" id="KW-0812">Transmembrane</keyword>
<dbReference type="EMBL" id="VCAZ01000141">
    <property type="protein sequence ID" value="TSX58298.1"/>
    <property type="molecule type" value="Genomic_DNA"/>
</dbReference>
<dbReference type="Pfam" id="PF13927">
    <property type="entry name" value="Ig_3"/>
    <property type="match status" value="1"/>
</dbReference>
<keyword evidence="10 13" id="KW-0472">Membrane</keyword>
<proteinExistence type="inferred from homology"/>
<dbReference type="PANTHER" id="PTHR44598:SF1">
    <property type="entry name" value="JUNCTIONAL ADHESION MOLECULE 3A"/>
    <property type="match status" value="1"/>
</dbReference>
<dbReference type="InterPro" id="IPR036179">
    <property type="entry name" value="Ig-like_dom_sf"/>
</dbReference>
<dbReference type="InterPro" id="IPR007110">
    <property type="entry name" value="Ig-like_dom"/>
</dbReference>
<dbReference type="AlphaFoldDB" id="A0A556V726"/>
<evidence type="ECO:0000256" key="6">
    <source>
        <dbReference type="ARBA" id="ARBA00022692"/>
    </source>
</evidence>
<keyword evidence="8" id="KW-0965">Cell junction</keyword>
<keyword evidence="9 13" id="KW-1133">Transmembrane helix</keyword>